<comment type="caution">
    <text evidence="7">The sequence shown here is derived from an EMBL/GenBank/DDBJ whole genome shotgun (WGS) entry which is preliminary data.</text>
</comment>
<keyword evidence="1 6" id="KW-0808">Transferase</keyword>
<dbReference type="GO" id="GO:0019674">
    <property type="term" value="P:NAD+ metabolic process"/>
    <property type="evidence" value="ECO:0007669"/>
    <property type="project" value="InterPro"/>
</dbReference>
<feature type="active site" description="Proton acceptor" evidence="6">
    <location>
        <position position="73"/>
    </location>
</feature>
<dbReference type="GO" id="GO:0051287">
    <property type="term" value="F:NAD binding"/>
    <property type="evidence" value="ECO:0007669"/>
    <property type="project" value="UniProtKB-ARBA"/>
</dbReference>
<dbReference type="PANTHER" id="PTHR20275:SF0">
    <property type="entry name" value="NAD KINASE"/>
    <property type="match status" value="1"/>
</dbReference>
<dbReference type="InterPro" id="IPR017438">
    <property type="entry name" value="ATP-NAD_kinase_N"/>
</dbReference>
<accession>A0A921SU92</accession>
<comment type="similarity">
    <text evidence="6">Belongs to the NAD kinase family.</text>
</comment>
<protein>
    <recommendedName>
        <fullName evidence="6">NAD kinase</fullName>
        <ecNumber evidence="6">2.7.1.23</ecNumber>
    </recommendedName>
    <alternativeName>
        <fullName evidence="6">ATP-dependent NAD kinase</fullName>
    </alternativeName>
</protein>
<reference evidence="7" key="2">
    <citation type="submission" date="2021-09" db="EMBL/GenBank/DDBJ databases">
        <authorList>
            <person name="Gilroy R."/>
        </authorList>
    </citation>
    <scope>NUCLEOTIDE SEQUENCE</scope>
    <source>
        <strain evidence="7">CHK121-7720</strain>
    </source>
</reference>
<dbReference type="Proteomes" id="UP000757103">
    <property type="component" value="Unassembled WGS sequence"/>
</dbReference>
<name>A0A921SU92_9BACT</name>
<dbReference type="EC" id="2.7.1.23" evidence="6"/>
<feature type="binding site" evidence="6">
    <location>
        <position position="211"/>
    </location>
    <ligand>
        <name>NAD(+)</name>
        <dbReference type="ChEBI" id="CHEBI:57540"/>
    </ligand>
</feature>
<evidence type="ECO:0000256" key="4">
    <source>
        <dbReference type="ARBA" id="ARBA00023027"/>
    </source>
</evidence>
<feature type="binding site" evidence="6">
    <location>
        <position position="78"/>
    </location>
    <ligand>
        <name>NAD(+)</name>
        <dbReference type="ChEBI" id="CHEBI:57540"/>
    </ligand>
</feature>
<dbReference type="AlphaFoldDB" id="A0A921SU92"/>
<dbReference type="RefSeq" id="WP_273305424.1">
    <property type="nucleotide sequence ID" value="NZ_DYUD01000010.1"/>
</dbReference>
<evidence type="ECO:0000256" key="5">
    <source>
        <dbReference type="ARBA" id="ARBA00047925"/>
    </source>
</evidence>
<feature type="binding site" evidence="6">
    <location>
        <begin position="187"/>
        <end position="192"/>
    </location>
    <ligand>
        <name>NAD(+)</name>
        <dbReference type="ChEBI" id="CHEBI:57540"/>
    </ligand>
</feature>
<dbReference type="InterPro" id="IPR016064">
    <property type="entry name" value="NAD/diacylglycerol_kinase_sf"/>
</dbReference>
<comment type="subcellular location">
    <subcellularLocation>
        <location evidence="6">Cytoplasm</location>
    </subcellularLocation>
</comment>
<keyword evidence="2 6" id="KW-0418">Kinase</keyword>
<keyword evidence="4 6" id="KW-0520">NAD</keyword>
<dbReference type="GO" id="GO:0005737">
    <property type="term" value="C:cytoplasm"/>
    <property type="evidence" value="ECO:0007669"/>
    <property type="project" value="UniProtKB-SubCell"/>
</dbReference>
<dbReference type="Gene3D" id="2.60.200.30">
    <property type="entry name" value="Probable inorganic polyphosphate/atp-NAD kinase, domain 2"/>
    <property type="match status" value="1"/>
</dbReference>
<dbReference type="InterPro" id="IPR017437">
    <property type="entry name" value="ATP-NAD_kinase_PpnK-typ_C"/>
</dbReference>
<feature type="binding site" evidence="6">
    <location>
        <begin position="73"/>
        <end position="74"/>
    </location>
    <ligand>
        <name>NAD(+)</name>
        <dbReference type="ChEBI" id="CHEBI:57540"/>
    </ligand>
</feature>
<keyword evidence="3 6" id="KW-0521">NADP</keyword>
<evidence type="ECO:0000256" key="2">
    <source>
        <dbReference type="ARBA" id="ARBA00022777"/>
    </source>
</evidence>
<dbReference type="NCBIfam" id="NF002521">
    <property type="entry name" value="PRK01911.1"/>
    <property type="match status" value="1"/>
</dbReference>
<dbReference type="GO" id="GO:0005524">
    <property type="term" value="F:ATP binding"/>
    <property type="evidence" value="ECO:0007669"/>
    <property type="project" value="UniProtKB-KW"/>
</dbReference>
<dbReference type="PANTHER" id="PTHR20275">
    <property type="entry name" value="NAD KINASE"/>
    <property type="match status" value="1"/>
</dbReference>
<dbReference type="GO" id="GO:0003951">
    <property type="term" value="F:NAD+ kinase activity"/>
    <property type="evidence" value="ECO:0007669"/>
    <property type="project" value="UniProtKB-UniRule"/>
</dbReference>
<reference evidence="7" key="1">
    <citation type="journal article" date="2021" name="PeerJ">
        <title>Extensive microbial diversity within the chicken gut microbiome revealed by metagenomics and culture.</title>
        <authorList>
            <person name="Gilroy R."/>
            <person name="Ravi A."/>
            <person name="Getino M."/>
            <person name="Pursley I."/>
            <person name="Horton D.L."/>
            <person name="Alikhan N.F."/>
            <person name="Baker D."/>
            <person name="Gharbi K."/>
            <person name="Hall N."/>
            <person name="Watson M."/>
            <person name="Adriaenssens E.M."/>
            <person name="Foster-Nyarko E."/>
            <person name="Jarju S."/>
            <person name="Secka A."/>
            <person name="Antonio M."/>
            <person name="Oren A."/>
            <person name="Chaudhuri R.R."/>
            <person name="La Ragione R."/>
            <person name="Hildebrand F."/>
            <person name="Pallen M.J."/>
        </authorList>
    </citation>
    <scope>NUCLEOTIDE SEQUENCE</scope>
    <source>
        <strain evidence="7">CHK121-7720</strain>
    </source>
</reference>
<keyword evidence="6" id="KW-0547">Nucleotide-binding</keyword>
<feature type="binding site" evidence="6">
    <location>
        <begin position="146"/>
        <end position="147"/>
    </location>
    <ligand>
        <name>NAD(+)</name>
        <dbReference type="ChEBI" id="CHEBI:57540"/>
    </ligand>
</feature>
<dbReference type="EMBL" id="DYUD01000010">
    <property type="protein sequence ID" value="HJG88373.1"/>
    <property type="molecule type" value="Genomic_DNA"/>
</dbReference>
<dbReference type="HAMAP" id="MF_00361">
    <property type="entry name" value="NAD_kinase"/>
    <property type="match status" value="1"/>
</dbReference>
<organism evidence="7 8">
    <name type="scientific">Barnesiella viscericola</name>
    <dbReference type="NCBI Taxonomy" id="397865"/>
    <lineage>
        <taxon>Bacteria</taxon>
        <taxon>Pseudomonadati</taxon>
        <taxon>Bacteroidota</taxon>
        <taxon>Bacteroidia</taxon>
        <taxon>Bacteroidales</taxon>
        <taxon>Barnesiellaceae</taxon>
        <taxon>Barnesiella</taxon>
    </lineage>
</organism>
<dbReference type="SUPFAM" id="SSF111331">
    <property type="entry name" value="NAD kinase/diacylglycerol kinase-like"/>
    <property type="match status" value="1"/>
</dbReference>
<keyword evidence="6" id="KW-0963">Cytoplasm</keyword>
<dbReference type="Gene3D" id="3.40.50.10330">
    <property type="entry name" value="Probable inorganic polyphosphate/atp-NAD kinase, domain 1"/>
    <property type="match status" value="1"/>
</dbReference>
<comment type="cofactor">
    <cofactor evidence="6">
        <name>a divalent metal cation</name>
        <dbReference type="ChEBI" id="CHEBI:60240"/>
    </cofactor>
</comment>
<comment type="function">
    <text evidence="6">Involved in the regulation of the intracellular balance of NAD and NADP, and is a key enzyme in the biosynthesis of NADP. Catalyzes specifically the phosphorylation on 2'-hydroxyl of the adenosine moiety of NAD to yield NADP.</text>
</comment>
<evidence type="ECO:0000256" key="3">
    <source>
        <dbReference type="ARBA" id="ARBA00022857"/>
    </source>
</evidence>
<dbReference type="InterPro" id="IPR002504">
    <property type="entry name" value="NADK"/>
</dbReference>
<gene>
    <name evidence="6" type="primary">nadK</name>
    <name evidence="7" type="ORF">K8U91_02700</name>
</gene>
<dbReference type="Pfam" id="PF20143">
    <property type="entry name" value="NAD_kinase_C"/>
    <property type="match status" value="1"/>
</dbReference>
<sequence>MKILLFGHNYQGSRLAQVHEVLQVLSRMKASLAAHREFYELLSREWPDVCQSIEPIDCCSDYPADMALSIGGDGTFLRAAEKIGDRGIPVLGVNIGRLGFLADVPAEETEAVMTEIIEGRYKIEERSLLQVEFDGRPVDFWPYALNEVAVLRQEISSMISIHTTVGDNFLNTYQADGLIVATPTGSTAYSMSVGGPILMPQTANWVISPVAPHSLTIRPLVVNDDTDITLRVDSRNHSYLLSLDGRSIMLDTDTQVVLRKAPFPVRVVKRLGHSFSETLRAKLMWGVDKRE</sequence>
<evidence type="ECO:0000256" key="1">
    <source>
        <dbReference type="ARBA" id="ARBA00022679"/>
    </source>
</evidence>
<feature type="binding site" evidence="6">
    <location>
        <position position="176"/>
    </location>
    <ligand>
        <name>NAD(+)</name>
        <dbReference type="ChEBI" id="CHEBI:57540"/>
    </ligand>
</feature>
<keyword evidence="6" id="KW-0067">ATP-binding</keyword>
<evidence type="ECO:0000256" key="6">
    <source>
        <dbReference type="HAMAP-Rule" id="MF_00361"/>
    </source>
</evidence>
<dbReference type="GO" id="GO:0046872">
    <property type="term" value="F:metal ion binding"/>
    <property type="evidence" value="ECO:0007669"/>
    <property type="project" value="UniProtKB-UniRule"/>
</dbReference>
<comment type="caution">
    <text evidence="6">Lacks conserved residue(s) required for the propagation of feature annotation.</text>
</comment>
<dbReference type="Pfam" id="PF01513">
    <property type="entry name" value="NAD_kinase"/>
    <property type="match status" value="1"/>
</dbReference>
<comment type="catalytic activity">
    <reaction evidence="5 6">
        <text>NAD(+) + ATP = ADP + NADP(+) + H(+)</text>
        <dbReference type="Rhea" id="RHEA:18629"/>
        <dbReference type="ChEBI" id="CHEBI:15378"/>
        <dbReference type="ChEBI" id="CHEBI:30616"/>
        <dbReference type="ChEBI" id="CHEBI:57540"/>
        <dbReference type="ChEBI" id="CHEBI:58349"/>
        <dbReference type="ChEBI" id="CHEBI:456216"/>
        <dbReference type="EC" id="2.7.1.23"/>
    </reaction>
</comment>
<proteinExistence type="inferred from homology"/>
<dbReference type="GO" id="GO:0006741">
    <property type="term" value="P:NADP+ biosynthetic process"/>
    <property type="evidence" value="ECO:0007669"/>
    <property type="project" value="UniProtKB-UniRule"/>
</dbReference>
<evidence type="ECO:0000313" key="7">
    <source>
        <dbReference type="EMBL" id="HJG88373.1"/>
    </source>
</evidence>
<evidence type="ECO:0000313" key="8">
    <source>
        <dbReference type="Proteomes" id="UP000757103"/>
    </source>
</evidence>